<dbReference type="AlphaFoldDB" id="A0A6N9YNP2"/>
<comment type="caution">
    <text evidence="2">The sequence shown here is derived from an EMBL/GenBank/DDBJ whole genome shotgun (WGS) entry which is preliminary data.</text>
</comment>
<organism evidence="2 3">
    <name type="scientific">Phytoactinopolyspora alkaliphila</name>
    <dbReference type="NCBI Taxonomy" id="1783498"/>
    <lineage>
        <taxon>Bacteria</taxon>
        <taxon>Bacillati</taxon>
        <taxon>Actinomycetota</taxon>
        <taxon>Actinomycetes</taxon>
        <taxon>Jiangellales</taxon>
        <taxon>Jiangellaceae</taxon>
        <taxon>Phytoactinopolyspora</taxon>
    </lineage>
</organism>
<dbReference type="InterPro" id="IPR036390">
    <property type="entry name" value="WH_DNA-bd_sf"/>
</dbReference>
<dbReference type="SUPFAM" id="SSF46785">
    <property type="entry name" value="Winged helix' DNA-binding domain"/>
    <property type="match status" value="1"/>
</dbReference>
<dbReference type="Gene3D" id="1.10.10.10">
    <property type="entry name" value="Winged helix-like DNA-binding domain superfamily/Winged helix DNA-binding domain"/>
    <property type="match status" value="1"/>
</dbReference>
<proteinExistence type="predicted"/>
<dbReference type="Proteomes" id="UP000469185">
    <property type="component" value="Unassembled WGS sequence"/>
</dbReference>
<name>A0A6N9YNP2_9ACTN</name>
<protein>
    <submittedName>
        <fullName evidence="2">Winged helix-turn-helix transcriptional regulator</fullName>
    </submittedName>
</protein>
<evidence type="ECO:0000313" key="3">
    <source>
        <dbReference type="Proteomes" id="UP000469185"/>
    </source>
</evidence>
<dbReference type="GO" id="GO:0003700">
    <property type="term" value="F:DNA-binding transcription factor activity"/>
    <property type="evidence" value="ECO:0007669"/>
    <property type="project" value="InterPro"/>
</dbReference>
<evidence type="ECO:0000313" key="2">
    <source>
        <dbReference type="EMBL" id="NED96567.1"/>
    </source>
</evidence>
<dbReference type="InterPro" id="IPR000835">
    <property type="entry name" value="HTH_MarR-typ"/>
</dbReference>
<feature type="domain" description="HTH marR-type" evidence="1">
    <location>
        <begin position="7"/>
        <end position="108"/>
    </location>
</feature>
<sequence length="144" mass="15342">MEGGVAAAYADLGLPGFRPRFTPILRALASAGDSSIRDLARAVGVTHSAVSQTVAHMVKEDLVKLRTGDDARQRIVTLTPRARRLLPVLDTEWTATTRAAATLDAELSFPLSRVIDEALDALSRRPFRQRIADAATAPPGQAAG</sequence>
<dbReference type="Pfam" id="PF12802">
    <property type="entry name" value="MarR_2"/>
    <property type="match status" value="1"/>
</dbReference>
<dbReference type="SMART" id="SM00347">
    <property type="entry name" value="HTH_MARR"/>
    <property type="match status" value="1"/>
</dbReference>
<accession>A0A6N9YNP2</accession>
<dbReference type="InterPro" id="IPR036388">
    <property type="entry name" value="WH-like_DNA-bd_sf"/>
</dbReference>
<evidence type="ECO:0000259" key="1">
    <source>
        <dbReference type="SMART" id="SM00347"/>
    </source>
</evidence>
<gene>
    <name evidence="2" type="ORF">G1H11_14750</name>
</gene>
<reference evidence="2 3" key="1">
    <citation type="submission" date="2020-02" db="EMBL/GenBank/DDBJ databases">
        <authorList>
            <person name="Li X.-J."/>
            <person name="Feng X.-M."/>
        </authorList>
    </citation>
    <scope>NUCLEOTIDE SEQUENCE [LARGE SCALE GENOMIC DNA]</scope>
    <source>
        <strain evidence="2 3">CGMCC 4.7225</strain>
    </source>
</reference>
<keyword evidence="3" id="KW-1185">Reference proteome</keyword>
<dbReference type="EMBL" id="JAAGOB010000007">
    <property type="protein sequence ID" value="NED96567.1"/>
    <property type="molecule type" value="Genomic_DNA"/>
</dbReference>